<accession>A0A1E5L7G4</accession>
<dbReference type="OrthoDB" id="1727065at2"/>
<proteinExistence type="predicted"/>
<keyword evidence="1" id="KW-0812">Transmembrane</keyword>
<reference evidence="2 3" key="1">
    <citation type="submission" date="2016-09" db="EMBL/GenBank/DDBJ databases">
        <title>Desulfuribacillus arsenicus sp. nov., an obligately anaerobic, dissimilatory arsenic- and antimonate-reducing bacterium isolated from anoxic sediments.</title>
        <authorList>
            <person name="Abin C.A."/>
            <person name="Hollibaugh J.T."/>
        </authorList>
    </citation>
    <scope>NUCLEOTIDE SEQUENCE [LARGE SCALE GENOMIC DNA]</scope>
    <source>
        <strain evidence="2 3">MLFW-2</strain>
    </source>
</reference>
<organism evidence="2 3">
    <name type="scientific">Desulfuribacillus stibiiarsenatis</name>
    <dbReference type="NCBI Taxonomy" id="1390249"/>
    <lineage>
        <taxon>Bacteria</taxon>
        <taxon>Bacillati</taxon>
        <taxon>Bacillota</taxon>
        <taxon>Desulfuribacillia</taxon>
        <taxon>Desulfuribacillales</taxon>
        <taxon>Desulfuribacillaceae</taxon>
        <taxon>Desulfuribacillus</taxon>
    </lineage>
</organism>
<dbReference type="STRING" id="1390249.BHU72_14350"/>
<evidence type="ECO:0000313" key="3">
    <source>
        <dbReference type="Proteomes" id="UP000095255"/>
    </source>
</evidence>
<sequence>MELGIVLVGSGILLMVSFYWIVKPLRTYEEARTEVINERDAKEAIFSTLNEIEFDYQTKKISEEDYQALKQDYEVEAMLLLKQEESETKHFEVNQELEEEIEKEIERELEQEIEAELDKRRKGK</sequence>
<keyword evidence="1" id="KW-1133">Transmembrane helix</keyword>
<evidence type="ECO:0000313" key="2">
    <source>
        <dbReference type="EMBL" id="OEH86102.1"/>
    </source>
</evidence>
<dbReference type="EMBL" id="MJAT01000007">
    <property type="protein sequence ID" value="OEH86102.1"/>
    <property type="molecule type" value="Genomic_DNA"/>
</dbReference>
<evidence type="ECO:0008006" key="4">
    <source>
        <dbReference type="Google" id="ProtNLM"/>
    </source>
</evidence>
<feature type="transmembrane region" description="Helical" evidence="1">
    <location>
        <begin position="6"/>
        <end position="22"/>
    </location>
</feature>
<dbReference type="Proteomes" id="UP000095255">
    <property type="component" value="Unassembled WGS sequence"/>
</dbReference>
<gene>
    <name evidence="2" type="ORF">BHU72_14350</name>
</gene>
<comment type="caution">
    <text evidence="2">The sequence shown here is derived from an EMBL/GenBank/DDBJ whole genome shotgun (WGS) entry which is preliminary data.</text>
</comment>
<evidence type="ECO:0000256" key="1">
    <source>
        <dbReference type="SAM" id="Phobius"/>
    </source>
</evidence>
<name>A0A1E5L7G4_9FIRM</name>
<dbReference type="AlphaFoldDB" id="A0A1E5L7G4"/>
<protein>
    <recommendedName>
        <fullName evidence="4">C-type cytochrome biogenesis protein CcmI</fullName>
    </recommendedName>
</protein>
<keyword evidence="3" id="KW-1185">Reference proteome</keyword>
<dbReference type="RefSeq" id="WP_069701529.1">
    <property type="nucleotide sequence ID" value="NZ_MJAT01000007.1"/>
</dbReference>
<keyword evidence="1" id="KW-0472">Membrane</keyword>